<dbReference type="Gene3D" id="2.40.10.10">
    <property type="entry name" value="Trypsin-like serine proteases"/>
    <property type="match status" value="2"/>
</dbReference>
<name>A0AAW6US11_9GAMM</name>
<proteinExistence type="predicted"/>
<evidence type="ECO:0000313" key="2">
    <source>
        <dbReference type="Proteomes" id="UP001241935"/>
    </source>
</evidence>
<evidence type="ECO:0000313" key="1">
    <source>
        <dbReference type="EMBL" id="MDK1683460.1"/>
    </source>
</evidence>
<gene>
    <name evidence="1" type="ORF">QOR41_06340</name>
</gene>
<dbReference type="RefSeq" id="WP_284066713.1">
    <property type="nucleotide sequence ID" value="NZ_JASKNE010000001.1"/>
</dbReference>
<dbReference type="EMBL" id="JASKNE010000001">
    <property type="protein sequence ID" value="MDK1683460.1"/>
    <property type="molecule type" value="Genomic_DNA"/>
</dbReference>
<comment type="caution">
    <text evidence="1">The sequence shown here is derived from an EMBL/GenBank/DDBJ whole genome shotgun (WGS) entry which is preliminary data.</text>
</comment>
<sequence length="269" mass="30309">MRNTISDQLYYSTVRVECGDGSIGTAYIMSVSLNESMGKFFLVSNKHVVENKSDCRINFHTADSIQNTNKTGTYTHKFRTLKWRDAWKFHPNPTIDLAIMDLTPYLHELHQRGIYIFFRAISIKNIPTETEINLIKAMEEITFVGYPAGLIDSVNNLPIARKGHLATVLHEDFDGKPEFMIDASVFGGSSGSPVCILNENGYTDTNNNTFLGGCRFYLIGTIFEQMYKTDDNQSIDIGKVLKSRTILECIEYNFISDLRTVIASSANAI</sequence>
<dbReference type="InterPro" id="IPR043504">
    <property type="entry name" value="Peptidase_S1_PA_chymotrypsin"/>
</dbReference>
<accession>A0AAW6US11</accession>
<dbReference type="InterPro" id="IPR009003">
    <property type="entry name" value="Peptidase_S1_PA"/>
</dbReference>
<organism evidence="1 2">
    <name type="scientific">Acinetobacter terrestris</name>
    <dbReference type="NCBI Taxonomy" id="2529843"/>
    <lineage>
        <taxon>Bacteria</taxon>
        <taxon>Pseudomonadati</taxon>
        <taxon>Pseudomonadota</taxon>
        <taxon>Gammaproteobacteria</taxon>
        <taxon>Moraxellales</taxon>
        <taxon>Moraxellaceae</taxon>
        <taxon>Acinetobacter</taxon>
        <taxon>Acinetobacter Taxon 24</taxon>
    </lineage>
</organism>
<protein>
    <submittedName>
        <fullName evidence="1">Trypsin-like peptidase domain-containing protein</fullName>
    </submittedName>
</protein>
<reference evidence="1" key="1">
    <citation type="submission" date="2023-04" db="EMBL/GenBank/DDBJ databases">
        <title>The environmental microbiomes in feedlot watering bowls are a reservoir of florfenicol resistance for bovine respiratory disease pathogens.</title>
        <authorList>
            <person name="Kos D.W."/>
            <person name="Ruzzini A.C."/>
            <person name="Schreiner B."/>
            <person name="Jelinski M.D."/>
        </authorList>
    </citation>
    <scope>NUCLEOTIDE SEQUENCE</scope>
    <source>
        <strain evidence="1">WB3</strain>
    </source>
</reference>
<dbReference type="Pfam" id="PF13365">
    <property type="entry name" value="Trypsin_2"/>
    <property type="match status" value="1"/>
</dbReference>
<dbReference type="Proteomes" id="UP001241935">
    <property type="component" value="Unassembled WGS sequence"/>
</dbReference>
<dbReference type="SUPFAM" id="SSF50494">
    <property type="entry name" value="Trypsin-like serine proteases"/>
    <property type="match status" value="1"/>
</dbReference>
<dbReference type="AlphaFoldDB" id="A0AAW6US11"/>